<dbReference type="EMBL" id="CM046105">
    <property type="protein sequence ID" value="KAI8435413.1"/>
    <property type="molecule type" value="Genomic_DNA"/>
</dbReference>
<feature type="non-terminal residue" evidence="1">
    <location>
        <position position="1580"/>
    </location>
</feature>
<protein>
    <submittedName>
        <fullName evidence="1">Uncharacterized protein</fullName>
    </submittedName>
</protein>
<proteinExistence type="predicted"/>
<evidence type="ECO:0000313" key="1">
    <source>
        <dbReference type="EMBL" id="KAI8435413.1"/>
    </source>
</evidence>
<reference evidence="1 2" key="1">
    <citation type="journal article" date="2022" name="Genome Biol. Evol.">
        <title>The Spruce Budworm Genome: Reconstructing the Evolutionary History of Antifreeze Proteins.</title>
        <authorList>
            <person name="Beliveau C."/>
            <person name="Gagne P."/>
            <person name="Picq S."/>
            <person name="Vernygora O."/>
            <person name="Keeling C.I."/>
            <person name="Pinkney K."/>
            <person name="Doucet D."/>
            <person name="Wen F."/>
            <person name="Johnston J.S."/>
            <person name="Maaroufi H."/>
            <person name="Boyle B."/>
            <person name="Laroche J."/>
            <person name="Dewar K."/>
            <person name="Juretic N."/>
            <person name="Blackburn G."/>
            <person name="Nisole A."/>
            <person name="Brunet B."/>
            <person name="Brandao M."/>
            <person name="Lumley L."/>
            <person name="Duan J."/>
            <person name="Quan G."/>
            <person name="Lucarotti C.J."/>
            <person name="Roe A.D."/>
            <person name="Sperling F.A.H."/>
            <person name="Levesque R.C."/>
            <person name="Cusson M."/>
        </authorList>
    </citation>
    <scope>NUCLEOTIDE SEQUENCE [LARGE SCALE GENOMIC DNA]</scope>
    <source>
        <strain evidence="1">Glfc:IPQL:Cfum</strain>
    </source>
</reference>
<name>A0ACC0KGL2_CHOFU</name>
<evidence type="ECO:0000313" key="2">
    <source>
        <dbReference type="Proteomes" id="UP001064048"/>
    </source>
</evidence>
<accession>A0ACC0KGL2</accession>
<keyword evidence="2" id="KW-1185">Reference proteome</keyword>
<sequence length="1580" mass="172854">MERQQCNSLQNFDESKSEILKKRLLKSSSAPVCTNLAATGSHQNVLLNTLRAPISSSMIVTSVGSGQGGLPLQHGLVTHSLAPVKLHTNPSSYPLQLSTVHVPVQIPGTSSNINVPVQLSGPTSSMPLQIAPVQVANHSTMLQMPNSASNSIQLTLPNSVSSGTVQLRGSTRNMPHVVYIQTPTGLKPVTSTDVISQASTSGNPPQIIVRRPVTSNSNIHLISNVNNKPNIAPKLPGHGKSSILAPTPTPPIVIQKPKTNEKVIVPVSIAPGNSGKQTIAYLSSVKKPNSKNLTDNQSILISNNQSNVNSNNQKLFLTPMNMPKIQNTTTKYILPVTLPATMASKGPIINLQIANGQIQNDPQGNITVMRDSAQLESTDMPPLQPLGKMVNVNGKESNSVSQSANKCETYTISIPGSRAEPTGEQGEYTLSIPETNASMNDDIYTVSIADDEGGQSREKSFTLAIPEKGKSLLNRNMIERNDIGSHHVAVAAPAILRRSNSDNGERKNANANLKRRISLCNENLSNKNPKTSQPSPPKPPENPKTVEAQDTENDDHRVPSLFCDEKLDKDLECKVILGDSDEDYKDETKDSKSESEQHPMYYKRSNPSQQEGACRAKRESVDSALEEDPPGLLWSNGVARLHGSALQFQTNEFGLIDVVDASDPESPPPPPLAPRAKYHTPLKQRVERARQPKPASPEDLYRCEGCGCHGMAADFITPDFCSLACQTEVRKLAQKKRDRERAELTRRRNKMKKLLMRKPALDDAPPPPPQPDGPRKPESVGEMTEAMLKMSEDLIENEKYPWMCGKNGFSWMRYLDFCKAKAAPVKLFKDPFPYNRNGFKVGMRMEAIDPQHASLFCVVSVREVQGYRLRLHFDEYPELHDFWVNADSVDIFPAGWCERNGRALRPPHSHAAAAAAFSWPLYLKQLEAEDRINDMVCAATVADMLDARLLITFDSWDSVYDSRPLVSKRRAARAHAATGATCYPITLDTASRTGAGAHDVYTSLQGPGVVLVGVLPSGDGGGGGPPRAFKTRAPQGFKPGMKLEVVDKRELSTAGPCGVGGCRGLGSLRGGAHKTHVAASACPYRAPASPAPQDRLAAHPALTAPRVLGPPKPAETLTPTSDTVKEKPTRGRPPKHKRVEEVSKTDPVSDEESASSSGGSAKRWRGEGDGREEREVREERDGRDERDARDERERRAERSATDRARALQPDVARHVAALQLPSQPDVWTQLVLRIVSNEVPEVPVVSPSSGAVFERRIIEKYIIENGVDPISGKELHIEDLIEIKTPAIVKPKPPSATSIPATLKSMQDEWDALMLHTFTQRQQLQTARQELSHALYQHDAACRVIARLTKEVTAAREALATLKPQAGGLHSASVPGILALDINPSDHSRILTGGNDRNATVFNKDTEQVVAILKGHTKKVTRVIYHPDEDTVITASPDHTIRVWNVPTYVKIWDLKEQSNVANFPGHVGPVTSISFSENGYYLATAAEDACVKLWDLRKLKNFKTIQLDEGYAIKELCFDQSGTYLAVAGTDVRVYLCRQWQELKVFNEHTASATGVRFGRHAQCLASTSMDRTLKLYGI</sequence>
<gene>
    <name evidence="1" type="ORF">MSG28_003723</name>
</gene>
<organism evidence="1 2">
    <name type="scientific">Choristoneura fumiferana</name>
    <name type="common">Spruce budworm moth</name>
    <name type="synonym">Archips fumiferana</name>
    <dbReference type="NCBI Taxonomy" id="7141"/>
    <lineage>
        <taxon>Eukaryota</taxon>
        <taxon>Metazoa</taxon>
        <taxon>Ecdysozoa</taxon>
        <taxon>Arthropoda</taxon>
        <taxon>Hexapoda</taxon>
        <taxon>Insecta</taxon>
        <taxon>Pterygota</taxon>
        <taxon>Neoptera</taxon>
        <taxon>Endopterygota</taxon>
        <taxon>Lepidoptera</taxon>
        <taxon>Glossata</taxon>
        <taxon>Ditrysia</taxon>
        <taxon>Tortricoidea</taxon>
        <taxon>Tortricidae</taxon>
        <taxon>Tortricinae</taxon>
        <taxon>Choristoneura</taxon>
    </lineage>
</organism>
<dbReference type="Proteomes" id="UP001064048">
    <property type="component" value="Chromosome 5"/>
</dbReference>
<comment type="caution">
    <text evidence="1">The sequence shown here is derived from an EMBL/GenBank/DDBJ whole genome shotgun (WGS) entry which is preliminary data.</text>
</comment>